<protein>
    <recommendedName>
        <fullName evidence="5">FAD/NAD(P)-binding domain-containing protein</fullName>
    </recommendedName>
</protein>
<accession>A0ABR3ZD40</accession>
<dbReference type="PANTHER" id="PTHR43735">
    <property type="entry name" value="APOPTOSIS-INDUCING FACTOR 1"/>
    <property type="match status" value="1"/>
</dbReference>
<sequence>MAPTVVILGGAYGGLQIAHSLLKNNKEAKVVLVSKNSHFYWNLASVRAIVPGSVEDKQMFVSLTEALSRYPKERYEVIVGSAEGVDTAAKTVKVAIPGTAEPRSISYDQLVLATGSRNTQPEKRAGAGADEAIPATPWKADGTYEEITALLQATREKVKAAKHIVVAGGGSTGVEAAAELGYAFGGKSEDKGGKQIVLLSSGAEILGSDIIASSARNELNKLHVDVRTGAGVTAARTLPDGRIELTVAGASEPLITDLYLAAVGLTPNTEYLDASLLNDRKNVEVDEFYHVKGVASNDVWAVGDVVSKPRAGFVITMKQAGGVAKNVDLVLKGKSPQVVKLLPVDVMVVATGPSRGAGRLNSWRLPSLAVWVAKGRTLGLNMVAGYLNGSAA</sequence>
<keyword evidence="3" id="KW-0274">FAD</keyword>
<feature type="domain" description="FAD/NAD(P)-binding" evidence="5">
    <location>
        <begin position="4"/>
        <end position="309"/>
    </location>
</feature>
<keyword evidence="7" id="KW-1185">Reference proteome</keyword>
<comment type="caution">
    <text evidence="6">The sequence shown here is derived from an EMBL/GenBank/DDBJ whole genome shotgun (WGS) entry which is preliminary data.</text>
</comment>
<proteinExistence type="inferred from homology"/>
<evidence type="ECO:0000259" key="5">
    <source>
        <dbReference type="Pfam" id="PF07992"/>
    </source>
</evidence>
<dbReference type="PRINTS" id="PR00368">
    <property type="entry name" value="FADPNR"/>
</dbReference>
<dbReference type="Proteomes" id="UP001583186">
    <property type="component" value="Unassembled WGS sequence"/>
</dbReference>
<dbReference type="Gene3D" id="3.50.50.100">
    <property type="match status" value="1"/>
</dbReference>
<name>A0ABR3ZD40_9PEZI</name>
<keyword evidence="4" id="KW-0560">Oxidoreductase</keyword>
<dbReference type="InterPro" id="IPR023753">
    <property type="entry name" value="FAD/NAD-binding_dom"/>
</dbReference>
<dbReference type="InterPro" id="IPR036188">
    <property type="entry name" value="FAD/NAD-bd_sf"/>
</dbReference>
<evidence type="ECO:0000313" key="7">
    <source>
        <dbReference type="Proteomes" id="UP001583186"/>
    </source>
</evidence>
<dbReference type="Pfam" id="PF07992">
    <property type="entry name" value="Pyr_redox_2"/>
    <property type="match status" value="1"/>
</dbReference>
<dbReference type="PANTHER" id="PTHR43735:SF3">
    <property type="entry name" value="FERROPTOSIS SUPPRESSOR PROTEIN 1"/>
    <property type="match status" value="1"/>
</dbReference>
<evidence type="ECO:0000256" key="1">
    <source>
        <dbReference type="ARBA" id="ARBA00006442"/>
    </source>
</evidence>
<reference evidence="6 7" key="1">
    <citation type="journal article" date="2024" name="IMA Fungus">
        <title>IMA Genome - F19 : A genome assembly and annotation guide to empower mycologists, including annotated draft genome sequences of Ceratocystis pirilliformis, Diaporthe australafricana, Fusarium ophioides, Paecilomyces lecythidis, and Sporothrix stenoceras.</title>
        <authorList>
            <person name="Aylward J."/>
            <person name="Wilson A.M."/>
            <person name="Visagie C.M."/>
            <person name="Spraker J."/>
            <person name="Barnes I."/>
            <person name="Buitendag C."/>
            <person name="Ceriani C."/>
            <person name="Del Mar Angel L."/>
            <person name="du Plessis D."/>
            <person name="Fuchs T."/>
            <person name="Gasser K."/>
            <person name="Kramer D."/>
            <person name="Li W."/>
            <person name="Munsamy K."/>
            <person name="Piso A."/>
            <person name="Price J.L."/>
            <person name="Sonnekus B."/>
            <person name="Thomas C."/>
            <person name="van der Nest A."/>
            <person name="van Dijk A."/>
            <person name="van Heerden A."/>
            <person name="van Vuuren N."/>
            <person name="Yilmaz N."/>
            <person name="Duong T.A."/>
            <person name="van der Merwe N.A."/>
            <person name="Wingfield M.J."/>
            <person name="Wingfield B.D."/>
        </authorList>
    </citation>
    <scope>NUCLEOTIDE SEQUENCE [LARGE SCALE GENOMIC DNA]</scope>
    <source>
        <strain evidence="6 7">CMW 5346</strain>
    </source>
</reference>
<organism evidence="6 7">
    <name type="scientific">Sporothrix stenoceras</name>
    <dbReference type="NCBI Taxonomy" id="5173"/>
    <lineage>
        <taxon>Eukaryota</taxon>
        <taxon>Fungi</taxon>
        <taxon>Dikarya</taxon>
        <taxon>Ascomycota</taxon>
        <taxon>Pezizomycotina</taxon>
        <taxon>Sordariomycetes</taxon>
        <taxon>Sordariomycetidae</taxon>
        <taxon>Ophiostomatales</taxon>
        <taxon>Ophiostomataceae</taxon>
        <taxon>Sporothrix</taxon>
    </lineage>
</organism>
<dbReference type="SUPFAM" id="SSF51905">
    <property type="entry name" value="FAD/NAD(P)-binding domain"/>
    <property type="match status" value="2"/>
</dbReference>
<dbReference type="PRINTS" id="PR00411">
    <property type="entry name" value="PNDRDTASEI"/>
</dbReference>
<keyword evidence="2" id="KW-0285">Flavoprotein</keyword>
<evidence type="ECO:0000256" key="4">
    <source>
        <dbReference type="ARBA" id="ARBA00023002"/>
    </source>
</evidence>
<evidence type="ECO:0000313" key="6">
    <source>
        <dbReference type="EMBL" id="KAL1898563.1"/>
    </source>
</evidence>
<dbReference type="EMBL" id="JAWCUI010000015">
    <property type="protein sequence ID" value="KAL1898563.1"/>
    <property type="molecule type" value="Genomic_DNA"/>
</dbReference>
<evidence type="ECO:0000256" key="3">
    <source>
        <dbReference type="ARBA" id="ARBA00022827"/>
    </source>
</evidence>
<evidence type="ECO:0000256" key="2">
    <source>
        <dbReference type="ARBA" id="ARBA00022630"/>
    </source>
</evidence>
<gene>
    <name evidence="6" type="ORF">Sste5346_003467</name>
</gene>
<comment type="similarity">
    <text evidence="1">Belongs to the FAD-dependent oxidoreductase family.</text>
</comment>